<accession>A0ABS5DXA3</accession>
<reference evidence="2 3" key="1">
    <citation type="submission" date="2021-04" db="EMBL/GenBank/DDBJ databases">
        <title>The genome sequence of type strain Ideonella paludis KCTC 32238.</title>
        <authorList>
            <person name="Liu Y."/>
        </authorList>
    </citation>
    <scope>NUCLEOTIDE SEQUENCE [LARGE SCALE GENOMIC DNA]</scope>
    <source>
        <strain evidence="2 3">KCTC 32238</strain>
    </source>
</reference>
<dbReference type="EMBL" id="JAGQDG010000004">
    <property type="protein sequence ID" value="MBQ0935765.1"/>
    <property type="molecule type" value="Genomic_DNA"/>
</dbReference>
<proteinExistence type="predicted"/>
<dbReference type="Proteomes" id="UP000672097">
    <property type="component" value="Unassembled WGS sequence"/>
</dbReference>
<dbReference type="PIRSF" id="PIRSF032817">
    <property type="entry name" value="UCP032817"/>
    <property type="match status" value="1"/>
</dbReference>
<evidence type="ECO:0000313" key="2">
    <source>
        <dbReference type="EMBL" id="MBQ0935765.1"/>
    </source>
</evidence>
<sequence>MVLTAVAVVGALVFVPRYRRLQREAFIRHFEFPKGLFEKLRSKHPHLSIKDCQLVAHGLRQFFLAHLLSGRRFVSMPSEVVDDLWHEFILHTRNYEVFCRQAFGAFLHHTPAVVLAGGQRQQNEGLRRCWWYACKDENINPHQPTRLPLLFALDAKLNIPGGFRYVPDCQGVRRTDDGGDMGPIAYCGGEFASSSYDGGTAGFGDGASEGGAGHGSSSGDGGSADGGGCGGGGCGGGGGD</sequence>
<evidence type="ECO:0000256" key="1">
    <source>
        <dbReference type="SAM" id="MobiDB-lite"/>
    </source>
</evidence>
<organism evidence="2 3">
    <name type="scientific">Ideonella paludis</name>
    <dbReference type="NCBI Taxonomy" id="1233411"/>
    <lineage>
        <taxon>Bacteria</taxon>
        <taxon>Pseudomonadati</taxon>
        <taxon>Pseudomonadota</taxon>
        <taxon>Betaproteobacteria</taxon>
        <taxon>Burkholderiales</taxon>
        <taxon>Sphaerotilaceae</taxon>
        <taxon>Ideonella</taxon>
    </lineage>
</organism>
<name>A0ABS5DXA3_9BURK</name>
<comment type="caution">
    <text evidence="2">The sequence shown here is derived from an EMBL/GenBank/DDBJ whole genome shotgun (WGS) entry which is preliminary data.</text>
</comment>
<feature type="region of interest" description="Disordered" evidence="1">
    <location>
        <begin position="207"/>
        <end position="240"/>
    </location>
</feature>
<protein>
    <submittedName>
        <fullName evidence="2">Uncharacterized protein</fullName>
    </submittedName>
</protein>
<gene>
    <name evidence="2" type="ORF">KAK11_10530</name>
</gene>
<keyword evidence="3" id="KW-1185">Reference proteome</keyword>
<dbReference type="InterPro" id="IPR017008">
    <property type="entry name" value="UCP032817-like"/>
</dbReference>
<evidence type="ECO:0000313" key="3">
    <source>
        <dbReference type="Proteomes" id="UP000672097"/>
    </source>
</evidence>